<dbReference type="RefSeq" id="XP_007737629.1">
    <property type="nucleotide sequence ID" value="XM_007739439.1"/>
</dbReference>
<dbReference type="HOGENOM" id="CLU_026305_3_1_1"/>
<sequence>MSGIEVAGLVLGAIPLVLSALEHYEDIIGPTKAFVRFQGELDRAIRELRNQHTLFEQSIEVLLRPITTDQELSFGKDSAIEDKLRRKLGNAYPSYMRTIDDIQSIMIGIAMKLDNVHGVENLDRNGLEAIISQHVAAKVDGKLQKFEMSKRMKFTMKKKKIKQSLLELQRYIEMLDKFQVKADKITTAEELYNSDSRVMFTLPLDIVRENAKKLYKVLSKTWSTREEARERTTWLATESATFVQMRYKLLWPVFATIIVLDLEEWLDVEIRLLEYSASGQQSGSAVQTTISASPSSSVTTTLAPLPCPNPSQLQIVTDLCSILQNPCHPCIGFCLDGEGHLRGAYNAQRSVAYVDGGASLEDVLTNNGLDRQEQYNLSITLTSSMLQLSHTPWLQETWSKADIIFLRAK</sequence>
<dbReference type="EMBL" id="AMGY01000009">
    <property type="protein sequence ID" value="EXJ78184.1"/>
    <property type="molecule type" value="Genomic_DNA"/>
</dbReference>
<comment type="caution">
    <text evidence="2">The sequence shown here is derived from an EMBL/GenBank/DDBJ whole genome shotgun (WGS) entry which is preliminary data.</text>
</comment>
<proteinExistence type="predicted"/>
<keyword evidence="3" id="KW-1185">Reference proteome</keyword>
<evidence type="ECO:0000313" key="2">
    <source>
        <dbReference type="EMBL" id="EXJ78184.1"/>
    </source>
</evidence>
<name>W9Y6Y8_9EURO</name>
<evidence type="ECO:0008006" key="4">
    <source>
        <dbReference type="Google" id="ProtNLM"/>
    </source>
</evidence>
<dbReference type="PANTHER" id="PTHR35186:SF4">
    <property type="entry name" value="PRION-INHIBITION AND PROPAGATION HELO DOMAIN-CONTAINING PROTEIN"/>
    <property type="match status" value="1"/>
</dbReference>
<dbReference type="PANTHER" id="PTHR35186">
    <property type="entry name" value="ANK_REP_REGION DOMAIN-CONTAINING PROTEIN"/>
    <property type="match status" value="1"/>
</dbReference>
<dbReference type="GeneID" id="19173429"/>
<reference evidence="2 3" key="1">
    <citation type="submission" date="2013-03" db="EMBL/GenBank/DDBJ databases">
        <title>The Genome Sequence of Capronia epimyces CBS 606.96.</title>
        <authorList>
            <consortium name="The Broad Institute Genomics Platform"/>
            <person name="Cuomo C."/>
            <person name="de Hoog S."/>
            <person name="Gorbushina A."/>
            <person name="Walker B."/>
            <person name="Young S.K."/>
            <person name="Zeng Q."/>
            <person name="Gargeya S."/>
            <person name="Fitzgerald M."/>
            <person name="Haas B."/>
            <person name="Abouelleil A."/>
            <person name="Allen A.W."/>
            <person name="Alvarado L."/>
            <person name="Arachchi H.M."/>
            <person name="Berlin A.M."/>
            <person name="Chapman S.B."/>
            <person name="Gainer-Dewar J."/>
            <person name="Goldberg J."/>
            <person name="Griggs A."/>
            <person name="Gujja S."/>
            <person name="Hansen M."/>
            <person name="Howarth C."/>
            <person name="Imamovic A."/>
            <person name="Ireland A."/>
            <person name="Larimer J."/>
            <person name="McCowan C."/>
            <person name="Murphy C."/>
            <person name="Pearson M."/>
            <person name="Poon T.W."/>
            <person name="Priest M."/>
            <person name="Roberts A."/>
            <person name="Saif S."/>
            <person name="Shea T."/>
            <person name="Sisk P."/>
            <person name="Sykes S."/>
            <person name="Wortman J."/>
            <person name="Nusbaum C."/>
            <person name="Birren B."/>
        </authorList>
    </citation>
    <scope>NUCLEOTIDE SEQUENCE [LARGE SCALE GENOMIC DNA]</scope>
    <source>
        <strain evidence="2 3">CBS 606.96</strain>
    </source>
</reference>
<dbReference type="eggNOG" id="ENOG502SK8M">
    <property type="taxonomic scope" value="Eukaryota"/>
</dbReference>
<dbReference type="AlphaFoldDB" id="W9Y6Y8"/>
<feature type="signal peptide" evidence="1">
    <location>
        <begin position="1"/>
        <end position="19"/>
    </location>
</feature>
<protein>
    <recommendedName>
        <fullName evidence="4">Prion-inhibition and propagation HeLo domain-containing protein</fullName>
    </recommendedName>
</protein>
<evidence type="ECO:0000256" key="1">
    <source>
        <dbReference type="SAM" id="SignalP"/>
    </source>
</evidence>
<gene>
    <name evidence="2" type="ORF">A1O3_09345</name>
</gene>
<organism evidence="2 3">
    <name type="scientific">Capronia epimyces CBS 606.96</name>
    <dbReference type="NCBI Taxonomy" id="1182542"/>
    <lineage>
        <taxon>Eukaryota</taxon>
        <taxon>Fungi</taxon>
        <taxon>Dikarya</taxon>
        <taxon>Ascomycota</taxon>
        <taxon>Pezizomycotina</taxon>
        <taxon>Eurotiomycetes</taxon>
        <taxon>Chaetothyriomycetidae</taxon>
        <taxon>Chaetothyriales</taxon>
        <taxon>Herpotrichiellaceae</taxon>
        <taxon>Capronia</taxon>
    </lineage>
</organism>
<accession>W9Y6Y8</accession>
<evidence type="ECO:0000313" key="3">
    <source>
        <dbReference type="Proteomes" id="UP000019478"/>
    </source>
</evidence>
<dbReference type="STRING" id="1182542.W9Y6Y8"/>
<dbReference type="Proteomes" id="UP000019478">
    <property type="component" value="Unassembled WGS sequence"/>
</dbReference>
<keyword evidence="1" id="KW-0732">Signal</keyword>
<feature type="chain" id="PRO_5004933340" description="Prion-inhibition and propagation HeLo domain-containing protein" evidence="1">
    <location>
        <begin position="20"/>
        <end position="409"/>
    </location>
</feature>
<dbReference type="OrthoDB" id="4153693at2759"/>